<feature type="compositionally biased region" description="Low complexity" evidence="1">
    <location>
        <begin position="316"/>
        <end position="333"/>
    </location>
</feature>
<evidence type="ECO:0000313" key="4">
    <source>
        <dbReference type="Proteomes" id="UP001152797"/>
    </source>
</evidence>
<reference evidence="2" key="1">
    <citation type="submission" date="2022-10" db="EMBL/GenBank/DDBJ databases">
        <authorList>
            <person name="Chen Y."/>
            <person name="Dougan E. K."/>
            <person name="Chan C."/>
            <person name="Rhodes N."/>
            <person name="Thang M."/>
        </authorList>
    </citation>
    <scope>NUCLEOTIDE SEQUENCE</scope>
</reference>
<protein>
    <submittedName>
        <fullName evidence="2">Uncharacterized protein</fullName>
    </submittedName>
</protein>
<reference evidence="3" key="2">
    <citation type="submission" date="2024-04" db="EMBL/GenBank/DDBJ databases">
        <authorList>
            <person name="Chen Y."/>
            <person name="Shah S."/>
            <person name="Dougan E. K."/>
            <person name="Thang M."/>
            <person name="Chan C."/>
        </authorList>
    </citation>
    <scope>NUCLEOTIDE SEQUENCE [LARGE SCALE GENOMIC DNA]</scope>
</reference>
<evidence type="ECO:0000313" key="2">
    <source>
        <dbReference type="EMBL" id="CAI4017886.1"/>
    </source>
</evidence>
<feature type="compositionally biased region" description="Basic and acidic residues" evidence="1">
    <location>
        <begin position="403"/>
        <end position="414"/>
    </location>
</feature>
<feature type="region of interest" description="Disordered" evidence="1">
    <location>
        <begin position="247"/>
        <end position="267"/>
    </location>
</feature>
<dbReference type="Proteomes" id="UP001152797">
    <property type="component" value="Unassembled WGS sequence"/>
</dbReference>
<name>A0A9P1M139_9DINO</name>
<evidence type="ECO:0000313" key="3">
    <source>
        <dbReference type="EMBL" id="CAL1171261.1"/>
    </source>
</evidence>
<evidence type="ECO:0000256" key="1">
    <source>
        <dbReference type="SAM" id="MobiDB-lite"/>
    </source>
</evidence>
<organism evidence="2">
    <name type="scientific">Cladocopium goreaui</name>
    <dbReference type="NCBI Taxonomy" id="2562237"/>
    <lineage>
        <taxon>Eukaryota</taxon>
        <taxon>Sar</taxon>
        <taxon>Alveolata</taxon>
        <taxon>Dinophyceae</taxon>
        <taxon>Suessiales</taxon>
        <taxon>Symbiodiniaceae</taxon>
        <taxon>Cladocopium</taxon>
    </lineage>
</organism>
<gene>
    <name evidence="2" type="ORF">C1SCF055_LOCUS42497</name>
</gene>
<dbReference type="OrthoDB" id="438019at2759"/>
<accession>A0A9P1M139</accession>
<dbReference type="EMBL" id="CAMXCT030006661">
    <property type="protein sequence ID" value="CAL4805198.1"/>
    <property type="molecule type" value="Genomic_DNA"/>
</dbReference>
<keyword evidence="4" id="KW-1185">Reference proteome</keyword>
<dbReference type="EMBL" id="CAMXCT010006661">
    <property type="protein sequence ID" value="CAI4017886.1"/>
    <property type="molecule type" value="Genomic_DNA"/>
</dbReference>
<comment type="caution">
    <text evidence="2">The sequence shown here is derived from an EMBL/GenBank/DDBJ whole genome shotgun (WGS) entry which is preliminary data.</text>
</comment>
<dbReference type="EMBL" id="CAMXCT020006661">
    <property type="protein sequence ID" value="CAL1171261.1"/>
    <property type="molecule type" value="Genomic_DNA"/>
</dbReference>
<sequence>MASLEAAFDERKVQLSAENSRRQQAKFRLVSDPYISVQAIQDVLEGYVKHRKCNDLAMLLAPPPAIQNPSWQSPPSPDWMAKCLGLVFDVLSIAPNTKLAHTKVRRAIVNMWPDDQFDNMDLNLRMVMNQFREVKVKADLKQKVLRVLSAEDGIKVQMVLDKIILPKECYKYEVMEDDSQEAPGYNRPEECLAIVPFEEAKAAAPSYPLDMKDVPGPKPALKRSYAFSEESLAKLGPTPEIFGKILAREPGNPDVAPKRSQATGASSTDDALLSAAASFVPTQLAGKAKAKAKGAAKTVPKGTAKKGKKNKKIEGKTTAAAKSKAGKAKSIAKPSQPNDPASAGTEEIELDIPKYVVEVHPTKADTYKNLYVSRHYNKAKELAIKHGASSEQAKARGRVASAEARKLWDDYHPN</sequence>
<proteinExistence type="predicted"/>
<dbReference type="AlphaFoldDB" id="A0A9P1M139"/>
<feature type="region of interest" description="Disordered" evidence="1">
    <location>
        <begin position="290"/>
        <end position="347"/>
    </location>
</feature>
<feature type="region of interest" description="Disordered" evidence="1">
    <location>
        <begin position="386"/>
        <end position="414"/>
    </location>
</feature>